<dbReference type="InterPro" id="IPR000114">
    <property type="entry name" value="Ribosomal_uL16_bact-type"/>
</dbReference>
<dbReference type="STRING" id="78915.A0A4P9XNC6"/>
<dbReference type="OrthoDB" id="268521at2759"/>
<dbReference type="CDD" id="cd01433">
    <property type="entry name" value="Ribosomal_L16_L10e"/>
    <property type="match status" value="1"/>
</dbReference>
<dbReference type="GO" id="GO:0003735">
    <property type="term" value="F:structural constituent of ribosome"/>
    <property type="evidence" value="ECO:0007669"/>
    <property type="project" value="InterPro"/>
</dbReference>
<gene>
    <name evidence="5" type="ORF">THASP1DRAFT_34899</name>
</gene>
<dbReference type="NCBIfam" id="TIGR01164">
    <property type="entry name" value="rplP_bact"/>
    <property type="match status" value="1"/>
</dbReference>
<comment type="similarity">
    <text evidence="1 4">Belongs to the universal ribosomal protein uL16 family.</text>
</comment>
<dbReference type="GO" id="GO:0032543">
    <property type="term" value="P:mitochondrial translation"/>
    <property type="evidence" value="ECO:0007669"/>
    <property type="project" value="TreeGrafter"/>
</dbReference>
<dbReference type="PRINTS" id="PR00060">
    <property type="entry name" value="RIBOSOMALL16"/>
</dbReference>
<organism evidence="5 6">
    <name type="scientific">Thamnocephalis sphaerospora</name>
    <dbReference type="NCBI Taxonomy" id="78915"/>
    <lineage>
        <taxon>Eukaryota</taxon>
        <taxon>Fungi</taxon>
        <taxon>Fungi incertae sedis</taxon>
        <taxon>Zoopagomycota</taxon>
        <taxon>Zoopagomycotina</taxon>
        <taxon>Zoopagomycetes</taxon>
        <taxon>Zoopagales</taxon>
        <taxon>Sigmoideomycetaceae</taxon>
        <taxon>Thamnocephalis</taxon>
    </lineage>
</organism>
<dbReference type="InterPro" id="IPR036920">
    <property type="entry name" value="Ribosomal_uL16_sf"/>
</dbReference>
<dbReference type="GO" id="GO:0019843">
    <property type="term" value="F:rRNA binding"/>
    <property type="evidence" value="ECO:0007669"/>
    <property type="project" value="InterPro"/>
</dbReference>
<dbReference type="InterPro" id="IPR047873">
    <property type="entry name" value="Ribosomal_uL16"/>
</dbReference>
<evidence type="ECO:0000256" key="3">
    <source>
        <dbReference type="ARBA" id="ARBA00023274"/>
    </source>
</evidence>
<dbReference type="PANTHER" id="PTHR12220:SF13">
    <property type="entry name" value="LARGE RIBOSOMAL SUBUNIT PROTEIN UL16M"/>
    <property type="match status" value="1"/>
</dbReference>
<dbReference type="InterPro" id="IPR020798">
    <property type="entry name" value="Ribosomal_uL16_CS"/>
</dbReference>
<sequence length="221" mass="24197">MAMITRRALWADAVHAVSSVWVATNKKNKIRVGVHTARRFRSHLAPRRTKYRKSQKGRVPLPTGGSVAGTTLTIGEFGMRIRVGTRLTAEQLSAAQIAIKRSIKPCKGAKVYLRVFPDVPVTRKGNEVRMGKGKGAFDHWACRVSPGKVIMEIRSNGDLRPEMAKEAIRLAGHKMPVPVEFLEKSKLEQLARKAAEQQKQQLAAALESAESVPAAAKASTA</sequence>
<keyword evidence="3 4" id="KW-0687">Ribonucleoprotein</keyword>
<evidence type="ECO:0000256" key="4">
    <source>
        <dbReference type="RuleBase" id="RU004413"/>
    </source>
</evidence>
<name>A0A4P9XNC6_9FUNG</name>
<evidence type="ECO:0000256" key="1">
    <source>
        <dbReference type="ARBA" id="ARBA00008931"/>
    </source>
</evidence>
<reference evidence="6" key="1">
    <citation type="journal article" date="2018" name="Nat. Microbiol.">
        <title>Leveraging single-cell genomics to expand the fungal tree of life.</title>
        <authorList>
            <person name="Ahrendt S.R."/>
            <person name="Quandt C.A."/>
            <person name="Ciobanu D."/>
            <person name="Clum A."/>
            <person name="Salamov A."/>
            <person name="Andreopoulos B."/>
            <person name="Cheng J.F."/>
            <person name="Woyke T."/>
            <person name="Pelin A."/>
            <person name="Henrissat B."/>
            <person name="Reynolds N.K."/>
            <person name="Benny G.L."/>
            <person name="Smith M.E."/>
            <person name="James T.Y."/>
            <person name="Grigoriev I.V."/>
        </authorList>
    </citation>
    <scope>NUCLEOTIDE SEQUENCE [LARGE SCALE GENOMIC DNA]</scope>
    <source>
        <strain evidence="6">RSA 1356</strain>
    </source>
</reference>
<accession>A0A4P9XNC6</accession>
<dbReference type="PANTHER" id="PTHR12220">
    <property type="entry name" value="50S/60S RIBOSOMAL PROTEIN L16"/>
    <property type="match status" value="1"/>
</dbReference>
<evidence type="ECO:0000313" key="5">
    <source>
        <dbReference type="EMBL" id="RKP07453.1"/>
    </source>
</evidence>
<keyword evidence="2 4" id="KW-0689">Ribosomal protein</keyword>
<evidence type="ECO:0000313" key="6">
    <source>
        <dbReference type="Proteomes" id="UP000271241"/>
    </source>
</evidence>
<dbReference type="PROSITE" id="PS00701">
    <property type="entry name" value="RIBOSOMAL_L16_2"/>
    <property type="match status" value="1"/>
</dbReference>
<dbReference type="EMBL" id="KZ992718">
    <property type="protein sequence ID" value="RKP07453.1"/>
    <property type="molecule type" value="Genomic_DNA"/>
</dbReference>
<dbReference type="Proteomes" id="UP000271241">
    <property type="component" value="Unassembled WGS sequence"/>
</dbReference>
<evidence type="ECO:0000256" key="2">
    <source>
        <dbReference type="ARBA" id="ARBA00022980"/>
    </source>
</evidence>
<dbReference type="InterPro" id="IPR016180">
    <property type="entry name" value="Ribosomal_uL16_dom"/>
</dbReference>
<protein>
    <submittedName>
        <fullName evidence="5">Ribosomal protein L16p/L10e-domain-containing protein</fullName>
    </submittedName>
</protein>
<dbReference type="Gene3D" id="3.90.1170.10">
    <property type="entry name" value="Ribosomal protein L10e/L16"/>
    <property type="match status" value="1"/>
</dbReference>
<keyword evidence="6" id="KW-1185">Reference proteome</keyword>
<dbReference type="AlphaFoldDB" id="A0A4P9XNC6"/>
<dbReference type="GO" id="GO:0005762">
    <property type="term" value="C:mitochondrial large ribosomal subunit"/>
    <property type="evidence" value="ECO:0007669"/>
    <property type="project" value="TreeGrafter"/>
</dbReference>
<dbReference type="Pfam" id="PF00252">
    <property type="entry name" value="Ribosomal_L16"/>
    <property type="match status" value="1"/>
</dbReference>
<proteinExistence type="inferred from homology"/>
<dbReference type="SUPFAM" id="SSF54686">
    <property type="entry name" value="Ribosomal protein L16p/L10e"/>
    <property type="match status" value="1"/>
</dbReference>